<feature type="transmembrane region" description="Helical" evidence="6">
    <location>
        <begin position="198"/>
        <end position="221"/>
    </location>
</feature>
<evidence type="ECO:0000313" key="8">
    <source>
        <dbReference type="EMBL" id="SEB67805.1"/>
    </source>
</evidence>
<feature type="transmembrane region" description="Helical" evidence="6">
    <location>
        <begin position="329"/>
        <end position="347"/>
    </location>
</feature>
<evidence type="ECO:0000256" key="4">
    <source>
        <dbReference type="ARBA" id="ARBA00022989"/>
    </source>
</evidence>
<feature type="transmembrane region" description="Helical" evidence="6">
    <location>
        <begin position="415"/>
        <end position="440"/>
    </location>
</feature>
<evidence type="ECO:0000256" key="3">
    <source>
        <dbReference type="ARBA" id="ARBA00022692"/>
    </source>
</evidence>
<dbReference type="OrthoDB" id="5118998at2"/>
<dbReference type="Proteomes" id="UP000182652">
    <property type="component" value="Unassembled WGS sequence"/>
</dbReference>
<keyword evidence="5 6" id="KW-0472">Membrane</keyword>
<name>A0A1H4LBW6_9MICC</name>
<proteinExistence type="predicted"/>
<evidence type="ECO:0000259" key="7">
    <source>
        <dbReference type="Pfam" id="PF02687"/>
    </source>
</evidence>
<feature type="transmembrane region" description="Helical" evidence="6">
    <location>
        <begin position="152"/>
        <end position="177"/>
    </location>
</feature>
<organism evidence="8 9">
    <name type="scientific">Arthrobacter woluwensis</name>
    <dbReference type="NCBI Taxonomy" id="156980"/>
    <lineage>
        <taxon>Bacteria</taxon>
        <taxon>Bacillati</taxon>
        <taxon>Actinomycetota</taxon>
        <taxon>Actinomycetes</taxon>
        <taxon>Micrococcales</taxon>
        <taxon>Micrococcaceae</taxon>
        <taxon>Arthrobacter</taxon>
    </lineage>
</organism>
<dbReference type="InterPro" id="IPR003838">
    <property type="entry name" value="ABC3_permease_C"/>
</dbReference>
<dbReference type="Pfam" id="PF02687">
    <property type="entry name" value="FtsX"/>
    <property type="match status" value="1"/>
</dbReference>
<gene>
    <name evidence="8" type="ORF">SAMN04489745_0941</name>
</gene>
<dbReference type="STRING" id="156980.SAMN04489745_0941"/>
<keyword evidence="3 6" id="KW-0812">Transmembrane</keyword>
<protein>
    <submittedName>
        <fullName evidence="8">FtsX-like permease family protein</fullName>
    </submittedName>
</protein>
<keyword evidence="4 6" id="KW-1133">Transmembrane helix</keyword>
<evidence type="ECO:0000256" key="2">
    <source>
        <dbReference type="ARBA" id="ARBA00022475"/>
    </source>
</evidence>
<keyword evidence="9" id="KW-1185">Reference proteome</keyword>
<evidence type="ECO:0000313" key="9">
    <source>
        <dbReference type="Proteomes" id="UP000182652"/>
    </source>
</evidence>
<dbReference type="EMBL" id="FNSN01000003">
    <property type="protein sequence ID" value="SEB67805.1"/>
    <property type="molecule type" value="Genomic_DNA"/>
</dbReference>
<feature type="transmembrane region" description="Helical" evidence="6">
    <location>
        <begin position="227"/>
        <end position="253"/>
    </location>
</feature>
<comment type="subcellular location">
    <subcellularLocation>
        <location evidence="1">Cell membrane</location>
        <topology evidence="1">Multi-pass membrane protein</topology>
    </subcellularLocation>
</comment>
<reference evidence="8 9" key="1">
    <citation type="submission" date="2016-10" db="EMBL/GenBank/DDBJ databases">
        <authorList>
            <person name="de Groot N.N."/>
        </authorList>
    </citation>
    <scope>NUCLEOTIDE SEQUENCE [LARGE SCALE GENOMIC DNA]</scope>
    <source>
        <strain evidence="8 9">DSM 10495</strain>
    </source>
</reference>
<evidence type="ECO:0000256" key="5">
    <source>
        <dbReference type="ARBA" id="ARBA00023136"/>
    </source>
</evidence>
<feature type="transmembrane region" description="Helical" evidence="6">
    <location>
        <begin position="107"/>
        <end position="140"/>
    </location>
</feature>
<dbReference type="RefSeq" id="WP_066215937.1">
    <property type="nucleotide sequence ID" value="NZ_FNSN01000003.1"/>
</dbReference>
<feature type="transmembrane region" description="Helical" evidence="6">
    <location>
        <begin position="290"/>
        <end position="309"/>
    </location>
</feature>
<evidence type="ECO:0000256" key="6">
    <source>
        <dbReference type="SAM" id="Phobius"/>
    </source>
</evidence>
<feature type="transmembrane region" description="Helical" evidence="6">
    <location>
        <begin position="384"/>
        <end position="409"/>
    </location>
</feature>
<evidence type="ECO:0000256" key="1">
    <source>
        <dbReference type="ARBA" id="ARBA00004651"/>
    </source>
</evidence>
<feature type="transmembrane region" description="Helical" evidence="6">
    <location>
        <begin position="58"/>
        <end position="86"/>
    </location>
</feature>
<accession>A0A1H4LBW6</accession>
<dbReference type="AlphaFoldDB" id="A0A1H4LBW6"/>
<feature type="domain" description="ABC3 transporter permease C-terminal" evidence="7">
    <location>
        <begin position="66"/>
        <end position="178"/>
    </location>
</feature>
<keyword evidence="2" id="KW-1003">Cell membrane</keyword>
<dbReference type="GO" id="GO:0005886">
    <property type="term" value="C:plasma membrane"/>
    <property type="evidence" value="ECO:0007669"/>
    <property type="project" value="UniProtKB-SubCell"/>
</dbReference>
<sequence>MNTLRTSLRLAGLFRRRQDGDRAATLLPLLSFALVTALLLLVTGGAQAFFRWDDELAITYQILAVIALVLLLVPLGTVGASAAKLAARRRDDRLSSLRLLGASTGTVTLLTVLEAATTALLGSLLGVVLYCATAPLLGLLHFRGAALGDQIWLPWAVVPLLALGIVLLASVSAVVGLRSVVVTPLGVRTRQRAGTAHWVRALVAAGIVIVGVLLMQGIGALGQFGGVAAMIIAMAVVFGGALLALNFIGPWFIRVVARRRHRKAPTVAKLLAARMILEDPKSAWRQVSGVAMTSFVGVFGAVGLAMAAITEDHPMDDASRWLMRDISTGVLVTVAASFVMVACSVGINQAASTLDRAAVHVSLDRLGMPRSVMVEASRRSVMSALWVVAGGSAACAVGLLFPLVGFAVFVQPLAVLTTAAVFVAGFVVVRGAAALAAQLVPGILARPERVL</sequence>